<dbReference type="KEGG" id="plei:Q9312_07440"/>
<reference evidence="1 2" key="1">
    <citation type="submission" date="2023-08" db="EMBL/GenBank/DDBJ databases">
        <title>Pleionea litopenaei sp. nov., isolated from stomach of juvenile Litopenaeus vannamei.</title>
        <authorList>
            <person name="Rho A.M."/>
            <person name="Hwang C.Y."/>
        </authorList>
    </citation>
    <scope>NUCLEOTIDE SEQUENCE [LARGE SCALE GENOMIC DNA]</scope>
    <source>
        <strain evidence="1 2">HL-JVS1</strain>
    </source>
</reference>
<gene>
    <name evidence="1" type="ORF">Q9312_07440</name>
</gene>
<proteinExistence type="predicted"/>
<keyword evidence="2" id="KW-1185">Reference proteome</keyword>
<evidence type="ECO:0000313" key="1">
    <source>
        <dbReference type="EMBL" id="WMS88741.1"/>
    </source>
</evidence>
<dbReference type="EMBL" id="CP133548">
    <property type="protein sequence ID" value="WMS88741.1"/>
    <property type="molecule type" value="Genomic_DNA"/>
</dbReference>
<dbReference type="Proteomes" id="UP001239782">
    <property type="component" value="Chromosome"/>
</dbReference>
<accession>A0AA51RW42</accession>
<dbReference type="RefSeq" id="WP_309203961.1">
    <property type="nucleotide sequence ID" value="NZ_CP133548.1"/>
</dbReference>
<organism evidence="1 2">
    <name type="scientific">Pleionea litopenaei</name>
    <dbReference type="NCBI Taxonomy" id="3070815"/>
    <lineage>
        <taxon>Bacteria</taxon>
        <taxon>Pseudomonadati</taxon>
        <taxon>Pseudomonadota</taxon>
        <taxon>Gammaproteobacteria</taxon>
        <taxon>Oceanospirillales</taxon>
        <taxon>Pleioneaceae</taxon>
        <taxon>Pleionea</taxon>
    </lineage>
</organism>
<evidence type="ECO:0000313" key="2">
    <source>
        <dbReference type="Proteomes" id="UP001239782"/>
    </source>
</evidence>
<sequence length="86" mass="10120">MSARKYLIKEKNGLFVLAISEQPQGYYVGTVIWYEKSGQWTENTLKTDWHTKHFLEKTHDEVYEKAIEWVTRTLGEPIGIEETTNN</sequence>
<name>A0AA51RW42_9GAMM</name>
<dbReference type="AlphaFoldDB" id="A0AA51RW42"/>
<protein>
    <submittedName>
        <fullName evidence="1">Uncharacterized protein</fullName>
    </submittedName>
</protein>